<dbReference type="Proteomes" id="UP000612585">
    <property type="component" value="Unassembled WGS sequence"/>
</dbReference>
<accession>A0A8J3Z048</accession>
<feature type="domain" description="FAD-binding" evidence="4">
    <location>
        <begin position="3"/>
        <end position="329"/>
    </location>
</feature>
<dbReference type="PRINTS" id="PR00420">
    <property type="entry name" value="RNGMNOXGNASE"/>
</dbReference>
<dbReference type="SUPFAM" id="SSF51905">
    <property type="entry name" value="FAD/NAD(P)-binding domain"/>
    <property type="match status" value="1"/>
</dbReference>
<evidence type="ECO:0000256" key="3">
    <source>
        <dbReference type="ARBA" id="ARBA00022827"/>
    </source>
</evidence>
<proteinExistence type="predicted"/>
<dbReference type="Gene3D" id="3.50.50.60">
    <property type="entry name" value="FAD/NAD(P)-binding domain"/>
    <property type="match status" value="1"/>
</dbReference>
<name>A0A8J3Z048_9ACTN</name>
<dbReference type="Pfam" id="PF21274">
    <property type="entry name" value="Rng_hyd_C"/>
    <property type="match status" value="1"/>
</dbReference>
<protein>
    <submittedName>
        <fullName evidence="5">FAD-dependent oxidoreductase</fullName>
    </submittedName>
</protein>
<dbReference type="Pfam" id="PF01494">
    <property type="entry name" value="FAD_binding_3"/>
    <property type="match status" value="1"/>
</dbReference>
<sequence length="473" mass="51110">MSHVIVVGAGPTGLLLAGDLAEAGVAVTLLERRDGRVSNLSRAFAVHARTLEVLDARGLVEELDRTGAGHVSDIRLFERVHVDLGRLPGRFPYMLVTAQYNVERVLLARAVAAGVTIEYGTTVVDVHQDATGVSVITEDRTYRADYLVGADGFHSAVRRSLGQAFPGRSVLKSIMLADVRLRETPPDTLTVDGNGSEFVFLAPFGDGWYRIFAWDRRSDVSDDTPLELDEVRAITRRALGTDFGISEARWLSRFHSDERQVAEYRVGRVFLAGDAAHVHSPAGGMGMNTGLQDAANLSWKLAAVLRGAPETLLDTYQAERHPVGAEVLRISGTMIRMAMLRSRVGRAVRGVVGGLALRVPAIRRRLTGRISAIGFRYAAPRGEDPRVGSRMPDLDLADGTRLYEHLRGGRFVLVGGTAPEGWGDRVRAVASAGEIVLVRPDGYVAKIFGRTAEPAEVRTALAALVGQPARAGV</sequence>
<dbReference type="EMBL" id="BOPG01000012">
    <property type="protein sequence ID" value="GIJ54961.1"/>
    <property type="molecule type" value="Genomic_DNA"/>
</dbReference>
<dbReference type="AlphaFoldDB" id="A0A8J3Z048"/>
<dbReference type="GO" id="GO:0071949">
    <property type="term" value="F:FAD binding"/>
    <property type="evidence" value="ECO:0007669"/>
    <property type="project" value="InterPro"/>
</dbReference>
<dbReference type="GO" id="GO:0016709">
    <property type="term" value="F:oxidoreductase activity, acting on paired donors, with incorporation or reduction of molecular oxygen, NAD(P)H as one donor, and incorporation of one atom of oxygen"/>
    <property type="evidence" value="ECO:0007669"/>
    <property type="project" value="UniProtKB-ARBA"/>
</dbReference>
<evidence type="ECO:0000259" key="4">
    <source>
        <dbReference type="Pfam" id="PF01494"/>
    </source>
</evidence>
<dbReference type="Gene3D" id="3.40.30.120">
    <property type="match status" value="1"/>
</dbReference>
<gene>
    <name evidence="5" type="ORF">Vau01_024770</name>
</gene>
<evidence type="ECO:0000313" key="5">
    <source>
        <dbReference type="EMBL" id="GIJ54961.1"/>
    </source>
</evidence>
<comment type="caution">
    <text evidence="5">The sequence shown here is derived from an EMBL/GenBank/DDBJ whole genome shotgun (WGS) entry which is preliminary data.</text>
</comment>
<dbReference type="PANTHER" id="PTHR43004">
    <property type="entry name" value="TRK SYSTEM POTASSIUM UPTAKE PROTEIN"/>
    <property type="match status" value="1"/>
</dbReference>
<dbReference type="Gene3D" id="3.30.70.2450">
    <property type="match status" value="1"/>
</dbReference>
<evidence type="ECO:0000256" key="2">
    <source>
        <dbReference type="ARBA" id="ARBA00022630"/>
    </source>
</evidence>
<dbReference type="InterPro" id="IPR002938">
    <property type="entry name" value="FAD-bd"/>
</dbReference>
<evidence type="ECO:0000256" key="1">
    <source>
        <dbReference type="ARBA" id="ARBA00001974"/>
    </source>
</evidence>
<keyword evidence="6" id="KW-1185">Reference proteome</keyword>
<reference evidence="5" key="1">
    <citation type="submission" date="2021-01" db="EMBL/GenBank/DDBJ databases">
        <title>Whole genome shotgun sequence of Virgisporangium aurantiacum NBRC 16421.</title>
        <authorList>
            <person name="Komaki H."/>
            <person name="Tamura T."/>
        </authorList>
    </citation>
    <scope>NUCLEOTIDE SEQUENCE</scope>
    <source>
        <strain evidence="5">NBRC 16421</strain>
    </source>
</reference>
<dbReference type="RefSeq" id="WP_203990885.1">
    <property type="nucleotide sequence ID" value="NZ_BOPG01000012.1"/>
</dbReference>
<comment type="cofactor">
    <cofactor evidence="1">
        <name>FAD</name>
        <dbReference type="ChEBI" id="CHEBI:57692"/>
    </cofactor>
</comment>
<evidence type="ECO:0000313" key="6">
    <source>
        <dbReference type="Proteomes" id="UP000612585"/>
    </source>
</evidence>
<keyword evidence="2" id="KW-0285">Flavoprotein</keyword>
<dbReference type="InterPro" id="IPR050641">
    <property type="entry name" value="RIFMO-like"/>
</dbReference>
<keyword evidence="3" id="KW-0274">FAD</keyword>
<dbReference type="PANTHER" id="PTHR43004:SF19">
    <property type="entry name" value="BINDING MONOOXYGENASE, PUTATIVE (JCVI)-RELATED"/>
    <property type="match status" value="1"/>
</dbReference>
<organism evidence="5 6">
    <name type="scientific">Virgisporangium aurantiacum</name>
    <dbReference type="NCBI Taxonomy" id="175570"/>
    <lineage>
        <taxon>Bacteria</taxon>
        <taxon>Bacillati</taxon>
        <taxon>Actinomycetota</taxon>
        <taxon>Actinomycetes</taxon>
        <taxon>Micromonosporales</taxon>
        <taxon>Micromonosporaceae</taxon>
        <taxon>Virgisporangium</taxon>
    </lineage>
</organism>
<dbReference type="InterPro" id="IPR036188">
    <property type="entry name" value="FAD/NAD-bd_sf"/>
</dbReference>